<comment type="cofactor">
    <cofactor evidence="1">
        <name>Mg(2+)</name>
        <dbReference type="ChEBI" id="CHEBI:18420"/>
    </cofactor>
</comment>
<protein>
    <recommendedName>
        <fullName evidence="5">Nudix hydrolase domain-containing protein</fullName>
    </recommendedName>
</protein>
<dbReference type="Proteomes" id="UP001500843">
    <property type="component" value="Unassembled WGS sequence"/>
</dbReference>
<dbReference type="CDD" id="cd18876">
    <property type="entry name" value="NUDIX_Hydrolase"/>
    <property type="match status" value="1"/>
</dbReference>
<dbReference type="InterPro" id="IPR000086">
    <property type="entry name" value="NUDIX_hydrolase_dom"/>
</dbReference>
<dbReference type="PROSITE" id="PS51462">
    <property type="entry name" value="NUDIX"/>
    <property type="match status" value="1"/>
</dbReference>
<feature type="region of interest" description="Disordered" evidence="4">
    <location>
        <begin position="234"/>
        <end position="254"/>
    </location>
</feature>
<dbReference type="PANTHER" id="PTHR43046:SF12">
    <property type="entry name" value="GDP-MANNOSE MANNOSYL HYDROLASE"/>
    <property type="match status" value="1"/>
</dbReference>
<dbReference type="SUPFAM" id="SSF55811">
    <property type="entry name" value="Nudix"/>
    <property type="match status" value="1"/>
</dbReference>
<evidence type="ECO:0000313" key="6">
    <source>
        <dbReference type="EMBL" id="GAA4688868.1"/>
    </source>
</evidence>
<organism evidence="6 7">
    <name type="scientific">Promicromonospora umidemergens</name>
    <dbReference type="NCBI Taxonomy" id="629679"/>
    <lineage>
        <taxon>Bacteria</taxon>
        <taxon>Bacillati</taxon>
        <taxon>Actinomycetota</taxon>
        <taxon>Actinomycetes</taxon>
        <taxon>Micrococcales</taxon>
        <taxon>Promicromonosporaceae</taxon>
        <taxon>Promicromonospora</taxon>
    </lineage>
</organism>
<feature type="domain" description="Nudix hydrolase" evidence="5">
    <location>
        <begin position="22"/>
        <end position="208"/>
    </location>
</feature>
<evidence type="ECO:0000313" key="7">
    <source>
        <dbReference type="Proteomes" id="UP001500843"/>
    </source>
</evidence>
<sequence length="254" mass="28168">MQVVELSREIPPATLARFTGWLRRLTVPSSLARLSPPHILMVRGSGPKLRWRTANGALTPVKDLAREEYLRRLPHKRMAAGVLLRYADEIVLVEPTYKDAWEIPGGVVEADESPWVAAERELKEELGLVRENMPVLLVDYVPRTQDGVPEGLLWIFDGGSLSESEREHLGSADENEVRSVRLLSIEEARQRTSGPLASRLRVAFDVALAAQAARASQATPPAYVTVFCDRGEPRPLEQPIPEPVVSSTRDLATV</sequence>
<evidence type="ECO:0000256" key="2">
    <source>
        <dbReference type="ARBA" id="ARBA00022801"/>
    </source>
</evidence>
<dbReference type="EMBL" id="BAABHM010000003">
    <property type="protein sequence ID" value="GAA4688868.1"/>
    <property type="molecule type" value="Genomic_DNA"/>
</dbReference>
<evidence type="ECO:0000256" key="4">
    <source>
        <dbReference type="SAM" id="MobiDB-lite"/>
    </source>
</evidence>
<dbReference type="PANTHER" id="PTHR43046">
    <property type="entry name" value="GDP-MANNOSE MANNOSYL HYDROLASE"/>
    <property type="match status" value="1"/>
</dbReference>
<evidence type="ECO:0000256" key="3">
    <source>
        <dbReference type="ARBA" id="ARBA00022842"/>
    </source>
</evidence>
<dbReference type="PROSITE" id="PS00893">
    <property type="entry name" value="NUDIX_BOX"/>
    <property type="match status" value="1"/>
</dbReference>
<dbReference type="InterPro" id="IPR015797">
    <property type="entry name" value="NUDIX_hydrolase-like_dom_sf"/>
</dbReference>
<name>A0ABP8WFP0_9MICO</name>
<evidence type="ECO:0000256" key="1">
    <source>
        <dbReference type="ARBA" id="ARBA00001946"/>
    </source>
</evidence>
<reference evidence="7" key="1">
    <citation type="journal article" date="2019" name="Int. J. Syst. Evol. Microbiol.">
        <title>The Global Catalogue of Microorganisms (GCM) 10K type strain sequencing project: providing services to taxonomists for standard genome sequencing and annotation.</title>
        <authorList>
            <consortium name="The Broad Institute Genomics Platform"/>
            <consortium name="The Broad Institute Genome Sequencing Center for Infectious Disease"/>
            <person name="Wu L."/>
            <person name="Ma J."/>
        </authorList>
    </citation>
    <scope>NUCLEOTIDE SEQUENCE [LARGE SCALE GENOMIC DNA]</scope>
    <source>
        <strain evidence="7">JCM 17975</strain>
    </source>
</reference>
<dbReference type="Gene3D" id="3.90.79.10">
    <property type="entry name" value="Nucleoside Triphosphate Pyrophosphohydrolase"/>
    <property type="match status" value="1"/>
</dbReference>
<accession>A0ABP8WFP0</accession>
<proteinExistence type="predicted"/>
<evidence type="ECO:0000259" key="5">
    <source>
        <dbReference type="PROSITE" id="PS51462"/>
    </source>
</evidence>
<comment type="caution">
    <text evidence="6">The sequence shown here is derived from an EMBL/GenBank/DDBJ whole genome shotgun (WGS) entry which is preliminary data.</text>
</comment>
<dbReference type="InterPro" id="IPR020084">
    <property type="entry name" value="NUDIX_hydrolase_CS"/>
</dbReference>
<keyword evidence="7" id="KW-1185">Reference proteome</keyword>
<gene>
    <name evidence="6" type="ORF">GCM10023198_04160</name>
</gene>
<dbReference type="Pfam" id="PF00293">
    <property type="entry name" value="NUDIX"/>
    <property type="match status" value="1"/>
</dbReference>
<feature type="compositionally biased region" description="Polar residues" evidence="4">
    <location>
        <begin position="245"/>
        <end position="254"/>
    </location>
</feature>
<keyword evidence="3" id="KW-0460">Magnesium</keyword>
<keyword evidence="2" id="KW-0378">Hydrolase</keyword>